<reference evidence="2 3" key="1">
    <citation type="journal article" date="2021" name="Sci. Rep.">
        <title>The genome of the diatom Chaetoceros tenuissimus carries an ancient integrated fragment of an extant virus.</title>
        <authorList>
            <person name="Hongo Y."/>
            <person name="Kimura K."/>
            <person name="Takaki Y."/>
            <person name="Yoshida Y."/>
            <person name="Baba S."/>
            <person name="Kobayashi G."/>
            <person name="Nagasaki K."/>
            <person name="Hano T."/>
            <person name="Tomaru Y."/>
        </authorList>
    </citation>
    <scope>NUCLEOTIDE SEQUENCE [LARGE SCALE GENOMIC DNA]</scope>
    <source>
        <strain evidence="2 3">NIES-3715</strain>
    </source>
</reference>
<protein>
    <submittedName>
        <fullName evidence="2">Uncharacterized protein</fullName>
    </submittedName>
</protein>
<feature type="compositionally biased region" description="Acidic residues" evidence="1">
    <location>
        <begin position="105"/>
        <end position="114"/>
    </location>
</feature>
<evidence type="ECO:0000313" key="3">
    <source>
        <dbReference type="Proteomes" id="UP001054902"/>
    </source>
</evidence>
<dbReference type="Proteomes" id="UP001054902">
    <property type="component" value="Unassembled WGS sequence"/>
</dbReference>
<keyword evidence="3" id="KW-1185">Reference proteome</keyword>
<accession>A0AAD3CSA8</accession>
<sequence length="331" mass="36598">MFVVGIATEDGCFVSGLRRRFELGHLHGNNSEESLVEMSPICIATETSKTKSLLDIQRPSGSCSFQHSVDDSDDSSIFGRHILQEYGDANCSCKIQWKQQYDNGGSDEDDEDDDNSYHSEVDENRIARGELGPGRWHVYSAVFNGKNSIIRVDGVAEPLNQLNHAHNDPVLDGLTIGSDHVFDMSLCFGEGSDGEGVGSIAEIAVFKGAMDVGDMQVIEDYLMKKHGILHGCTGFENDIDSMDSSRHSTVLEINSQRKNPSDRWEEDRWNRDVHALMAHSPPFTAPSGKGIPLRIAARHRNVAWQKCCEVTGKPMRVSRIGSRLSNGSSDW</sequence>
<dbReference type="AlphaFoldDB" id="A0AAD3CSA8"/>
<gene>
    <name evidence="2" type="ORF">CTEN210_07757</name>
</gene>
<comment type="caution">
    <text evidence="2">The sequence shown here is derived from an EMBL/GenBank/DDBJ whole genome shotgun (WGS) entry which is preliminary data.</text>
</comment>
<evidence type="ECO:0000313" key="2">
    <source>
        <dbReference type="EMBL" id="GFH51281.1"/>
    </source>
</evidence>
<proteinExistence type="predicted"/>
<feature type="region of interest" description="Disordered" evidence="1">
    <location>
        <begin position="102"/>
        <end position="122"/>
    </location>
</feature>
<dbReference type="EMBL" id="BLLK01000045">
    <property type="protein sequence ID" value="GFH51281.1"/>
    <property type="molecule type" value="Genomic_DNA"/>
</dbReference>
<organism evidence="2 3">
    <name type="scientific">Chaetoceros tenuissimus</name>
    <dbReference type="NCBI Taxonomy" id="426638"/>
    <lineage>
        <taxon>Eukaryota</taxon>
        <taxon>Sar</taxon>
        <taxon>Stramenopiles</taxon>
        <taxon>Ochrophyta</taxon>
        <taxon>Bacillariophyta</taxon>
        <taxon>Coscinodiscophyceae</taxon>
        <taxon>Chaetocerotophycidae</taxon>
        <taxon>Chaetocerotales</taxon>
        <taxon>Chaetocerotaceae</taxon>
        <taxon>Chaetoceros</taxon>
    </lineage>
</organism>
<name>A0AAD3CSA8_9STRA</name>
<evidence type="ECO:0000256" key="1">
    <source>
        <dbReference type="SAM" id="MobiDB-lite"/>
    </source>
</evidence>